<accession>A0A2H0X879</accession>
<comment type="caution">
    <text evidence="1">The sequence shown here is derived from an EMBL/GenBank/DDBJ whole genome shotgun (WGS) entry which is preliminary data.</text>
</comment>
<sequence>MSFSTDVLTNVYSSAHGGYERRDEEFPWDSSERQGNGILHPAKAGFRMTRRPFVILTLNKVKGKNLLQMGSFVPPKVNS</sequence>
<dbReference type="AlphaFoldDB" id="A0A2H0X879"/>
<gene>
    <name evidence="1" type="ORF">COT52_00105</name>
</gene>
<evidence type="ECO:0000313" key="2">
    <source>
        <dbReference type="Proteomes" id="UP000231414"/>
    </source>
</evidence>
<reference evidence="2" key="1">
    <citation type="submission" date="2017-09" db="EMBL/GenBank/DDBJ databases">
        <title>Depth-based differentiation of microbial function through sediment-hosted aquifers and enrichment of novel symbionts in the deep terrestrial subsurface.</title>
        <authorList>
            <person name="Probst A.J."/>
            <person name="Ladd B."/>
            <person name="Jarett J.K."/>
            <person name="Geller-Mcgrath D.E."/>
            <person name="Sieber C.M.K."/>
            <person name="Emerson J.B."/>
            <person name="Anantharaman K."/>
            <person name="Thomas B.C."/>
            <person name="Malmstrom R."/>
            <person name="Stieglmeier M."/>
            <person name="Klingl A."/>
            <person name="Woyke T."/>
            <person name="Ryan C.M."/>
            <person name="Banfield J.F."/>
        </authorList>
    </citation>
    <scope>NUCLEOTIDE SEQUENCE [LARGE SCALE GENOMIC DNA]</scope>
</reference>
<protein>
    <submittedName>
        <fullName evidence="1">Uncharacterized protein</fullName>
    </submittedName>
</protein>
<dbReference type="EMBL" id="PEYW01000002">
    <property type="protein sequence ID" value="PIS21140.1"/>
    <property type="molecule type" value="Genomic_DNA"/>
</dbReference>
<name>A0A2H0X879_UNCKA</name>
<dbReference type="Proteomes" id="UP000231414">
    <property type="component" value="Unassembled WGS sequence"/>
</dbReference>
<organism evidence="1 2">
    <name type="scientific">candidate division WWE3 bacterium CG08_land_8_20_14_0_20_43_13</name>
    <dbReference type="NCBI Taxonomy" id="1975087"/>
    <lineage>
        <taxon>Bacteria</taxon>
        <taxon>Katanobacteria</taxon>
    </lineage>
</organism>
<evidence type="ECO:0000313" key="1">
    <source>
        <dbReference type="EMBL" id="PIS21140.1"/>
    </source>
</evidence>
<proteinExistence type="predicted"/>